<keyword evidence="3" id="KW-1185">Reference proteome</keyword>
<proteinExistence type="predicted"/>
<dbReference type="EMBL" id="CP021425">
    <property type="protein sequence ID" value="ARU57842.1"/>
    <property type="molecule type" value="Genomic_DNA"/>
</dbReference>
<organism evidence="2 3">
    <name type="scientific">Oleiphilus messinensis</name>
    <dbReference type="NCBI Taxonomy" id="141451"/>
    <lineage>
        <taxon>Bacteria</taxon>
        <taxon>Pseudomonadati</taxon>
        <taxon>Pseudomonadota</taxon>
        <taxon>Gammaproteobacteria</taxon>
        <taxon>Oceanospirillales</taxon>
        <taxon>Oleiphilaceae</taxon>
        <taxon>Oleiphilus</taxon>
    </lineage>
</organism>
<dbReference type="InterPro" id="IPR051680">
    <property type="entry name" value="ATP-dep_Glu-Cys_Ligase-2"/>
</dbReference>
<dbReference type="InterPro" id="IPR007296">
    <property type="entry name" value="DUF403"/>
</dbReference>
<gene>
    <name evidence="2" type="ORF">OLMES_3822</name>
</gene>
<evidence type="ECO:0000313" key="3">
    <source>
        <dbReference type="Proteomes" id="UP000196027"/>
    </source>
</evidence>
<name>A0A1Y0IBD6_9GAMM</name>
<feature type="domain" description="DUF403" evidence="1">
    <location>
        <begin position="1"/>
        <end position="303"/>
    </location>
</feature>
<dbReference type="Pfam" id="PF04168">
    <property type="entry name" value="Alpha-E"/>
    <property type="match status" value="1"/>
</dbReference>
<dbReference type="Proteomes" id="UP000196027">
    <property type="component" value="Chromosome"/>
</dbReference>
<dbReference type="PANTHER" id="PTHR34595">
    <property type="entry name" value="BLR5612 PROTEIN"/>
    <property type="match status" value="1"/>
</dbReference>
<dbReference type="PANTHER" id="PTHR34595:SF7">
    <property type="entry name" value="SLL1039 PROTEIN"/>
    <property type="match status" value="1"/>
</dbReference>
<dbReference type="KEGG" id="ome:OLMES_3822"/>
<dbReference type="AlphaFoldDB" id="A0A1Y0IBD6"/>
<evidence type="ECO:0000313" key="2">
    <source>
        <dbReference type="EMBL" id="ARU57842.1"/>
    </source>
</evidence>
<accession>A0A1Y0IBD6</accession>
<evidence type="ECO:0000259" key="1">
    <source>
        <dbReference type="Pfam" id="PF04168"/>
    </source>
</evidence>
<reference evidence="2 3" key="1">
    <citation type="submission" date="2017-05" db="EMBL/GenBank/DDBJ databases">
        <title>Genomic insights into alkan degradation activity of Oleiphilus messinensis.</title>
        <authorList>
            <person name="Kozyavkin S.A."/>
            <person name="Slesarev A.I."/>
            <person name="Golyshin P.N."/>
            <person name="Korzhenkov A."/>
            <person name="Golyshina O.N."/>
            <person name="Toshchakov S.V."/>
        </authorList>
    </citation>
    <scope>NUCLEOTIDE SEQUENCE [LARGE SCALE GENOMIC DNA]</scope>
    <source>
        <strain evidence="2 3">ME102</strain>
    </source>
</reference>
<dbReference type="RefSeq" id="WP_087462694.1">
    <property type="nucleotide sequence ID" value="NZ_CP021425.1"/>
</dbReference>
<sequence length="316" mass="36501">MLSRVAGNIYWMARYLERAEDMARLINVNANLILDLPRGLSPIWGELVAITGCSELYDGNYEERSVLKFLVNDMTNYCSILACLSFARENARTIRDVIPREVWEALNKTYHYSKENSSQALTKRGRYPFLQEIITRCQTITGILAGTMSHDAGYTFLKTGRNLERADMTTRIIDTRSANLVPDATTTKATYDNLQWMSVLKSLTGYQMYRREMEVRIQRQDVLRFLIQSETFPRAIAHCMIEVERCVEGLPNHDKSIVIIHRLMRQLDNAEIDKLKQTELQLFMDQLQIGIGQLHEELEMNYFGGTYSEQTQCQVA</sequence>
<protein>
    <recommendedName>
        <fullName evidence="1">DUF403 domain-containing protein</fullName>
    </recommendedName>
</protein>
<dbReference type="OrthoDB" id="9803532at2"/>